<dbReference type="Pfam" id="PF12937">
    <property type="entry name" value="F-box-like"/>
    <property type="match status" value="1"/>
</dbReference>
<keyword evidence="4" id="KW-1185">Reference proteome</keyword>
<evidence type="ECO:0000259" key="2">
    <source>
        <dbReference type="Pfam" id="PF12937"/>
    </source>
</evidence>
<dbReference type="RefSeq" id="XP_016604403.1">
    <property type="nucleotide sequence ID" value="XM_016756422.1"/>
</dbReference>
<dbReference type="eggNOG" id="KOG1947">
    <property type="taxonomic scope" value="Eukaryota"/>
</dbReference>
<proteinExistence type="predicted"/>
<dbReference type="InterPro" id="IPR036047">
    <property type="entry name" value="F-box-like_dom_sf"/>
</dbReference>
<dbReference type="CDD" id="cd09917">
    <property type="entry name" value="F-box_SF"/>
    <property type="match status" value="1"/>
</dbReference>
<dbReference type="SUPFAM" id="SSF52047">
    <property type="entry name" value="RNI-like"/>
    <property type="match status" value="1"/>
</dbReference>
<feature type="region of interest" description="Disordered" evidence="1">
    <location>
        <begin position="163"/>
        <end position="196"/>
    </location>
</feature>
<dbReference type="InterPro" id="IPR032675">
    <property type="entry name" value="LRR_dom_sf"/>
</dbReference>
<evidence type="ECO:0000256" key="1">
    <source>
        <dbReference type="SAM" id="MobiDB-lite"/>
    </source>
</evidence>
<dbReference type="Gene3D" id="3.80.10.10">
    <property type="entry name" value="Ribonuclease Inhibitor"/>
    <property type="match status" value="2"/>
</dbReference>
<dbReference type="EMBL" id="KQ257469">
    <property type="protein sequence ID" value="KNC96363.1"/>
    <property type="molecule type" value="Genomic_DNA"/>
</dbReference>
<dbReference type="GO" id="GO:0019005">
    <property type="term" value="C:SCF ubiquitin ligase complex"/>
    <property type="evidence" value="ECO:0007669"/>
    <property type="project" value="TreeGrafter"/>
</dbReference>
<dbReference type="InterPro" id="IPR001810">
    <property type="entry name" value="F-box_dom"/>
</dbReference>
<dbReference type="Gene3D" id="1.20.1280.50">
    <property type="match status" value="1"/>
</dbReference>
<dbReference type="VEuPathDB" id="FungiDB:SPPG_08263"/>
<dbReference type="SMART" id="SM00367">
    <property type="entry name" value="LRR_CC"/>
    <property type="match status" value="4"/>
</dbReference>
<dbReference type="OrthoDB" id="10257471at2759"/>
<dbReference type="PANTHER" id="PTHR13318">
    <property type="entry name" value="PARTNER OF PAIRED, ISOFORM B-RELATED"/>
    <property type="match status" value="1"/>
</dbReference>
<dbReference type="GO" id="GO:0031146">
    <property type="term" value="P:SCF-dependent proteasomal ubiquitin-dependent protein catabolic process"/>
    <property type="evidence" value="ECO:0007669"/>
    <property type="project" value="TreeGrafter"/>
</dbReference>
<protein>
    <recommendedName>
        <fullName evidence="2">F-box domain-containing protein</fullName>
    </recommendedName>
</protein>
<organism evidence="3 4">
    <name type="scientific">Spizellomyces punctatus (strain DAOM BR117)</name>
    <dbReference type="NCBI Taxonomy" id="645134"/>
    <lineage>
        <taxon>Eukaryota</taxon>
        <taxon>Fungi</taxon>
        <taxon>Fungi incertae sedis</taxon>
        <taxon>Chytridiomycota</taxon>
        <taxon>Chytridiomycota incertae sedis</taxon>
        <taxon>Chytridiomycetes</taxon>
        <taxon>Spizellomycetales</taxon>
        <taxon>Spizellomycetaceae</taxon>
        <taxon>Spizellomyces</taxon>
    </lineage>
</organism>
<feature type="compositionally biased region" description="Low complexity" evidence="1">
    <location>
        <begin position="92"/>
        <end position="110"/>
    </location>
</feature>
<name>A0A0L0H6K4_SPIPD</name>
<dbReference type="InterPro" id="IPR006553">
    <property type="entry name" value="Leu-rich_rpt_Cys-con_subtyp"/>
</dbReference>
<evidence type="ECO:0000313" key="4">
    <source>
        <dbReference type="Proteomes" id="UP000053201"/>
    </source>
</evidence>
<feature type="region of interest" description="Disordered" evidence="1">
    <location>
        <begin position="1"/>
        <end position="58"/>
    </location>
</feature>
<accession>A0A0L0H6K4</accession>
<feature type="domain" description="F-box" evidence="2">
    <location>
        <begin position="309"/>
        <end position="363"/>
    </location>
</feature>
<dbReference type="Proteomes" id="UP000053201">
    <property type="component" value="Unassembled WGS sequence"/>
</dbReference>
<dbReference type="AlphaFoldDB" id="A0A0L0H6K4"/>
<dbReference type="SUPFAM" id="SSF81383">
    <property type="entry name" value="F-box domain"/>
    <property type="match status" value="1"/>
</dbReference>
<reference evidence="3 4" key="1">
    <citation type="submission" date="2009-08" db="EMBL/GenBank/DDBJ databases">
        <title>The Genome Sequence of Spizellomyces punctatus strain DAOM BR117.</title>
        <authorList>
            <consortium name="The Broad Institute Genome Sequencing Platform"/>
            <person name="Russ C."/>
            <person name="Cuomo C."/>
            <person name="Shea T."/>
            <person name="Young S.K."/>
            <person name="Zeng Q."/>
            <person name="Koehrsen M."/>
            <person name="Haas B."/>
            <person name="Borodovsky M."/>
            <person name="Guigo R."/>
            <person name="Alvarado L."/>
            <person name="Berlin A."/>
            <person name="Bochicchio J."/>
            <person name="Borenstein D."/>
            <person name="Chapman S."/>
            <person name="Chen Z."/>
            <person name="Engels R."/>
            <person name="Freedman E."/>
            <person name="Gellesch M."/>
            <person name="Goldberg J."/>
            <person name="Griggs A."/>
            <person name="Gujja S."/>
            <person name="Heiman D."/>
            <person name="Hepburn T."/>
            <person name="Howarth C."/>
            <person name="Jen D."/>
            <person name="Larson L."/>
            <person name="Lewis B."/>
            <person name="Mehta T."/>
            <person name="Park D."/>
            <person name="Pearson M."/>
            <person name="Roberts A."/>
            <person name="Saif S."/>
            <person name="Shenoy N."/>
            <person name="Sisk P."/>
            <person name="Stolte C."/>
            <person name="Sykes S."/>
            <person name="Thomson T."/>
            <person name="Walk T."/>
            <person name="White J."/>
            <person name="Yandava C."/>
            <person name="Burger G."/>
            <person name="Gray M.W."/>
            <person name="Holland P.W.H."/>
            <person name="King N."/>
            <person name="Lang F.B.F."/>
            <person name="Roger A.J."/>
            <person name="Ruiz-Trillo I."/>
            <person name="Lander E."/>
            <person name="Nusbaum C."/>
        </authorList>
    </citation>
    <scope>NUCLEOTIDE SEQUENCE [LARGE SCALE GENOMIC DNA]</scope>
    <source>
        <strain evidence="3 4">DAOM BR117</strain>
    </source>
</reference>
<dbReference type="InParanoid" id="A0A0L0H6K4"/>
<gene>
    <name evidence="3" type="ORF">SPPG_08263</name>
</gene>
<sequence>MEEYIAYYTSQGHEDDDTEHDSGSLLIVSTAPVTPARIPSPKPHSPPSHHNNHQGLPRSKSFVLESPLRKRPQDQGLLLQGPSAATSTIGTAAQATSPSSSPSSSLGAIPLPAPAPLPASSHSHHNLHSVLNLDPPHDSREDELQDPADARVYGVAHMFLSSNTAQQQQQQRQELDSALPPSLSLPSKNAQISKRSSWVTKSPRAAYPPTLQQFDVYQHIAPAVETGVSSPMDKDVQSFLETDACLSPMDQESLWMHETDTRSAAYSPMDLDENNDLTCTHESDTCTPMIVNDGDTWIHASRQSVVSRFPPELLLQIFSHFDPPSRDSAAFLSPVSTTAALRACALVCHWWNRVATRVLWRRPRVYDASRFEKLVLCVETSQPDTCPKPTYPYAELVQHLSLSQTLSEPHRHATRLSSLLTRLLTLPDLHLTTLDLAFCKGVSNFALQRCAHALRSLVSLNLAGGGRSEICIIKVARECTNLKRLGLGWNEAVGDFCVREVGRWCPRLEWIDLSGCWRVGDVGVVGLVRGLSGSLDTRVMETPSVPSNAPPSAFISLPPPPAGPAAGPAAGTPMPTLLLHTPHRPTLKHISLSYCTNITDAAIHELVDRLGSSLQVVNVIGCGDIGGAVRRLIRSAQQRTPEGGVYVDVDAIRRCSGSVFEATNRRIVMNVPGFVPFYDCS</sequence>
<feature type="region of interest" description="Disordered" evidence="1">
    <location>
        <begin position="87"/>
        <end position="144"/>
    </location>
</feature>
<evidence type="ECO:0000313" key="3">
    <source>
        <dbReference type="EMBL" id="KNC96363.1"/>
    </source>
</evidence>
<dbReference type="GeneID" id="27691436"/>